<protein>
    <recommendedName>
        <fullName evidence="5">Pimeloyl-[acyl-carrier protein] methyl ester esterase</fullName>
        <ecNumber evidence="5">3.1.1.85</ecNumber>
    </recommendedName>
    <alternativeName>
        <fullName evidence="5">Biotin synthesis protein BioH</fullName>
    </alternativeName>
    <alternativeName>
        <fullName evidence="5">Carboxylesterase BioH</fullName>
    </alternativeName>
</protein>
<feature type="binding site" evidence="5">
    <location>
        <position position="23"/>
    </location>
    <ligand>
        <name>substrate</name>
    </ligand>
</feature>
<reference evidence="7 8" key="1">
    <citation type="journal article" date="2019" name="Front. Microbiol.">
        <title>Genomes of Neutrophilic Sulfur-Oxidizing Chemolithoautotrophs Representing 9 Proteobacterial Species From 8 Genera.</title>
        <authorList>
            <person name="Watanabe T."/>
            <person name="Kojima H."/>
            <person name="Umezawa K."/>
            <person name="Hori C."/>
            <person name="Takasuka T.E."/>
            <person name="Kato Y."/>
            <person name="Fukui M."/>
        </authorList>
    </citation>
    <scope>NUCLEOTIDE SEQUENCE [LARGE SCALE GENOMIC DNA]</scope>
    <source>
        <strain evidence="7 8">TTN</strain>
    </source>
</reference>
<dbReference type="PANTHER" id="PTHR43194">
    <property type="entry name" value="HYDROLASE ALPHA/BETA FOLD FAMILY"/>
    <property type="match status" value="1"/>
</dbReference>
<comment type="caution">
    <text evidence="7">The sequence shown here is derived from an EMBL/GenBank/DDBJ whole genome shotgun (WGS) entry which is preliminary data.</text>
</comment>
<dbReference type="PANTHER" id="PTHR43194:SF5">
    <property type="entry name" value="PIMELOYL-[ACYL-CARRIER PROTEIN] METHYL ESTER ESTERASE"/>
    <property type="match status" value="1"/>
</dbReference>
<dbReference type="InterPro" id="IPR029058">
    <property type="entry name" value="AB_hydrolase_fold"/>
</dbReference>
<dbReference type="EC" id="3.1.1.85" evidence="5"/>
<sequence>MQRADLHIEIRGQGAPLVLLHGWGMHGGVWAGVTDELARHHQLHVVDLPGYGGSAALTPYTLETLAARLIDALPAHFDVCGWSLGGQLALSMARLYPAQVSRLVTVGTNPCFVTRADWPQGIQREVLQLFAESLVNDYEGTLKRFLALQARGDESARAVLARLRELLFVRGRPDQAVLEAGLIILLNADLRSSVPDITQRALVIHGSHDALAPMAAGEWLAQHLPDGHLCRISGASHAPFLSHRVEFVSALTDFLHD</sequence>
<organism evidence="7 8">
    <name type="scientific">Sulfuriferula multivorans</name>
    <dbReference type="NCBI Taxonomy" id="1559896"/>
    <lineage>
        <taxon>Bacteria</taxon>
        <taxon>Pseudomonadati</taxon>
        <taxon>Pseudomonadota</taxon>
        <taxon>Betaproteobacteria</taxon>
        <taxon>Nitrosomonadales</taxon>
        <taxon>Sulfuricellaceae</taxon>
        <taxon>Sulfuriferula</taxon>
    </lineage>
</organism>
<gene>
    <name evidence="5" type="primary">bioH</name>
    <name evidence="7" type="ORF">SFMTTN_1601</name>
</gene>
<dbReference type="GO" id="GO:0090499">
    <property type="term" value="F:pimelyl-[acyl-carrier protein] methyl ester esterase activity"/>
    <property type="evidence" value="ECO:0007669"/>
    <property type="project" value="UniProtKB-EC"/>
</dbReference>
<dbReference type="GO" id="GO:0009102">
    <property type="term" value="P:biotin biosynthetic process"/>
    <property type="evidence" value="ECO:0007669"/>
    <property type="project" value="UniProtKB-UniRule"/>
</dbReference>
<name>A0A401JE02_9PROT</name>
<dbReference type="NCBIfam" id="TIGR01738">
    <property type="entry name" value="bioH"/>
    <property type="match status" value="1"/>
</dbReference>
<accession>A0A401JE02</accession>
<feature type="domain" description="AB hydrolase-1" evidence="6">
    <location>
        <begin position="16"/>
        <end position="243"/>
    </location>
</feature>
<evidence type="ECO:0000313" key="7">
    <source>
        <dbReference type="EMBL" id="GBL45790.1"/>
    </source>
</evidence>
<evidence type="ECO:0000259" key="6">
    <source>
        <dbReference type="Pfam" id="PF00561"/>
    </source>
</evidence>
<feature type="active site" description="Nucleophile" evidence="5">
    <location>
        <position position="83"/>
    </location>
</feature>
<dbReference type="RefSeq" id="WP_189836332.1">
    <property type="nucleotide sequence ID" value="NZ_BGOW01000014.1"/>
</dbReference>
<evidence type="ECO:0000256" key="2">
    <source>
        <dbReference type="ARBA" id="ARBA00022490"/>
    </source>
</evidence>
<dbReference type="HAMAP" id="MF_01260">
    <property type="entry name" value="Carboxylester"/>
    <property type="match status" value="1"/>
</dbReference>
<evidence type="ECO:0000256" key="4">
    <source>
        <dbReference type="ARBA" id="ARBA00022801"/>
    </source>
</evidence>
<dbReference type="GO" id="GO:0005737">
    <property type="term" value="C:cytoplasm"/>
    <property type="evidence" value="ECO:0007669"/>
    <property type="project" value="UniProtKB-SubCell"/>
</dbReference>
<feature type="binding site" evidence="5">
    <location>
        <position position="237"/>
    </location>
    <ligand>
        <name>substrate</name>
    </ligand>
</feature>
<dbReference type="EMBL" id="BGOW01000014">
    <property type="protein sequence ID" value="GBL45790.1"/>
    <property type="molecule type" value="Genomic_DNA"/>
</dbReference>
<dbReference type="InterPro" id="IPR000073">
    <property type="entry name" value="AB_hydrolase_1"/>
</dbReference>
<keyword evidence="1 5" id="KW-0719">Serine esterase</keyword>
<dbReference type="UniPathway" id="UPA00078"/>
<evidence type="ECO:0000256" key="1">
    <source>
        <dbReference type="ARBA" id="ARBA00022487"/>
    </source>
</evidence>
<dbReference type="SUPFAM" id="SSF53474">
    <property type="entry name" value="alpha/beta-Hydrolases"/>
    <property type="match status" value="1"/>
</dbReference>
<evidence type="ECO:0000313" key="8">
    <source>
        <dbReference type="Proteomes" id="UP000286806"/>
    </source>
</evidence>
<evidence type="ECO:0000256" key="3">
    <source>
        <dbReference type="ARBA" id="ARBA00022756"/>
    </source>
</evidence>
<comment type="subcellular location">
    <subcellularLocation>
        <location evidence="5">Cytoplasm</location>
    </subcellularLocation>
</comment>
<comment type="catalytic activity">
    <reaction evidence="5">
        <text>6-carboxyhexanoyl-[ACP] methyl ester + H2O = 6-carboxyhexanoyl-[ACP] + methanol + H(+)</text>
        <dbReference type="Rhea" id="RHEA:42700"/>
        <dbReference type="Rhea" id="RHEA-COMP:9955"/>
        <dbReference type="Rhea" id="RHEA-COMP:10186"/>
        <dbReference type="ChEBI" id="CHEBI:15377"/>
        <dbReference type="ChEBI" id="CHEBI:15378"/>
        <dbReference type="ChEBI" id="CHEBI:17790"/>
        <dbReference type="ChEBI" id="CHEBI:78846"/>
        <dbReference type="ChEBI" id="CHEBI:82735"/>
        <dbReference type="EC" id="3.1.1.85"/>
    </reaction>
</comment>
<comment type="similarity">
    <text evidence="5">Belongs to the AB hydrolase superfamily. Carboxylesterase BioH family.</text>
</comment>
<evidence type="ECO:0000256" key="5">
    <source>
        <dbReference type="HAMAP-Rule" id="MF_01260"/>
    </source>
</evidence>
<comment type="pathway">
    <text evidence="5">Cofactor biosynthesis; biotin biosynthesis.</text>
</comment>
<feature type="active site" evidence="5">
    <location>
        <position position="209"/>
    </location>
</feature>
<keyword evidence="4 5" id="KW-0378">Hydrolase</keyword>
<proteinExistence type="inferred from homology"/>
<dbReference type="InterPro" id="IPR050228">
    <property type="entry name" value="Carboxylesterase_BioH"/>
</dbReference>
<dbReference type="InterPro" id="IPR010076">
    <property type="entry name" value="BioH"/>
</dbReference>
<dbReference type="Gene3D" id="3.40.50.1820">
    <property type="entry name" value="alpha/beta hydrolase"/>
    <property type="match status" value="1"/>
</dbReference>
<dbReference type="AlphaFoldDB" id="A0A401JE02"/>
<dbReference type="Pfam" id="PF00561">
    <property type="entry name" value="Abhydrolase_1"/>
    <property type="match status" value="1"/>
</dbReference>
<keyword evidence="8" id="KW-1185">Reference proteome</keyword>
<comment type="subunit">
    <text evidence="5">Monomer.</text>
</comment>
<feature type="active site" evidence="5">
    <location>
        <position position="237"/>
    </location>
</feature>
<comment type="function">
    <text evidence="5">The physiological role of BioH is to remove the methyl group introduced by BioC when the pimeloyl moiety is complete. It allows to synthesize pimeloyl-ACP via the fatty acid synthetic pathway through the hydrolysis of the ester bonds of pimeloyl-ACP esters.</text>
</comment>
<feature type="binding site" evidence="5">
    <location>
        <begin position="145"/>
        <end position="149"/>
    </location>
    <ligand>
        <name>substrate</name>
    </ligand>
</feature>
<keyword evidence="3 5" id="KW-0093">Biotin biosynthesis</keyword>
<dbReference type="Proteomes" id="UP000286806">
    <property type="component" value="Unassembled WGS sequence"/>
</dbReference>
<feature type="binding site" evidence="5">
    <location>
        <begin position="83"/>
        <end position="84"/>
    </location>
    <ligand>
        <name>substrate</name>
    </ligand>
</feature>
<keyword evidence="2 5" id="KW-0963">Cytoplasm</keyword>